<evidence type="ECO:0000313" key="8">
    <source>
        <dbReference type="Proteomes" id="UP000610303"/>
    </source>
</evidence>
<dbReference type="NCBIfam" id="TIGR03552">
    <property type="entry name" value="F420_cofC"/>
    <property type="match status" value="1"/>
</dbReference>
<keyword evidence="8" id="KW-1185">Reference proteome</keyword>
<dbReference type="EC" id="2.7.7.105" evidence="5"/>
<feature type="region of interest" description="Disordered" evidence="6">
    <location>
        <begin position="217"/>
        <end position="243"/>
    </location>
</feature>
<dbReference type="GO" id="GO:0043814">
    <property type="term" value="F:phospholactate guanylyltransferase activity"/>
    <property type="evidence" value="ECO:0007669"/>
    <property type="project" value="InterPro"/>
</dbReference>
<dbReference type="GO" id="GO:0005525">
    <property type="term" value="F:GTP binding"/>
    <property type="evidence" value="ECO:0007669"/>
    <property type="project" value="UniProtKB-KW"/>
</dbReference>
<keyword evidence="2 5" id="KW-0548">Nucleotidyltransferase</keyword>
<dbReference type="InterPro" id="IPR029044">
    <property type="entry name" value="Nucleotide-diphossugar_trans"/>
</dbReference>
<evidence type="ECO:0000256" key="6">
    <source>
        <dbReference type="SAM" id="MobiDB-lite"/>
    </source>
</evidence>
<accession>A0A918CFP3</accession>
<dbReference type="Gene3D" id="3.90.550.10">
    <property type="entry name" value="Spore Coat Polysaccharide Biosynthesis Protein SpsA, Chain A"/>
    <property type="match status" value="1"/>
</dbReference>
<feature type="binding site" evidence="5">
    <location>
        <position position="158"/>
    </location>
    <ligand>
        <name>phosphoenolpyruvate</name>
        <dbReference type="ChEBI" id="CHEBI:58702"/>
    </ligand>
</feature>
<dbReference type="EMBL" id="BMRJ01000001">
    <property type="protein sequence ID" value="GGR19707.1"/>
    <property type="molecule type" value="Genomic_DNA"/>
</dbReference>
<keyword evidence="4 5" id="KW-0342">GTP-binding</keyword>
<dbReference type="RefSeq" id="WP_189084271.1">
    <property type="nucleotide sequence ID" value="NZ_BMRJ01000001.1"/>
</dbReference>
<evidence type="ECO:0000256" key="4">
    <source>
        <dbReference type="ARBA" id="ARBA00023134"/>
    </source>
</evidence>
<dbReference type="HAMAP" id="MF_02114">
    <property type="entry name" value="CofC"/>
    <property type="match status" value="1"/>
</dbReference>
<comment type="similarity">
    <text evidence="5">Belongs to the CofC family.</text>
</comment>
<evidence type="ECO:0000256" key="5">
    <source>
        <dbReference type="HAMAP-Rule" id="MF_02114"/>
    </source>
</evidence>
<reference evidence="7" key="1">
    <citation type="journal article" date="2014" name="Int. J. Syst. Evol. Microbiol.">
        <title>Complete genome sequence of Corynebacterium casei LMG S-19264T (=DSM 44701T), isolated from a smear-ripened cheese.</title>
        <authorList>
            <consortium name="US DOE Joint Genome Institute (JGI-PGF)"/>
            <person name="Walter F."/>
            <person name="Albersmeier A."/>
            <person name="Kalinowski J."/>
            <person name="Ruckert C."/>
        </authorList>
    </citation>
    <scope>NUCLEOTIDE SEQUENCE</scope>
    <source>
        <strain evidence="7">JCM 3346</strain>
    </source>
</reference>
<comment type="catalytic activity">
    <reaction evidence="5">
        <text>phosphoenolpyruvate + GTP + H(+) = enolpyruvoyl-2-diphospho-5'-guanosine + diphosphate</text>
        <dbReference type="Rhea" id="RHEA:30519"/>
        <dbReference type="ChEBI" id="CHEBI:15378"/>
        <dbReference type="ChEBI" id="CHEBI:33019"/>
        <dbReference type="ChEBI" id="CHEBI:37565"/>
        <dbReference type="ChEBI" id="CHEBI:58702"/>
        <dbReference type="ChEBI" id="CHEBI:143701"/>
        <dbReference type="EC" id="2.7.7.105"/>
    </reaction>
</comment>
<comment type="caution">
    <text evidence="7">The sequence shown here is derived from an EMBL/GenBank/DDBJ whole genome shotgun (WGS) entry which is preliminary data.</text>
</comment>
<evidence type="ECO:0000256" key="3">
    <source>
        <dbReference type="ARBA" id="ARBA00022741"/>
    </source>
</evidence>
<dbReference type="PANTHER" id="PTHR40392">
    <property type="entry name" value="2-PHOSPHO-L-LACTATE GUANYLYLTRANSFERASE"/>
    <property type="match status" value="1"/>
</dbReference>
<comment type="pathway">
    <text evidence="5">Cofactor biosynthesis; coenzyme F420 biosynthesis.</text>
</comment>
<dbReference type="SUPFAM" id="SSF53448">
    <property type="entry name" value="Nucleotide-diphospho-sugar transferases"/>
    <property type="match status" value="1"/>
</dbReference>
<sequence length="243" mass="24373">MSGGDWVVVIPVKLFAAAKSRLRPQLGDEQRAALARAFALDTVDAVRNAERVAEVVVVTAEPELGAELAALPDVELVPESGEPGLTAAIELGIAHVRHGGGRHLAVLLGDLPALRSAALDGALEAACGHRLAFVADLEGTGTTLVTALAGTGLEPGFGPDSAAAHRAAGFADLAAIGSIDLGLRRDVDTVEALEAALGLGVGPRTAEVVAAFADEALPHAPAEASDPPAPDAAEAPAAPARSQ</sequence>
<feature type="binding site" evidence="5">
    <location>
        <position position="142"/>
    </location>
    <ligand>
        <name>phosphoenolpyruvate</name>
        <dbReference type="ChEBI" id="CHEBI:58702"/>
    </ligand>
</feature>
<feature type="binding site" evidence="5">
    <location>
        <position position="161"/>
    </location>
    <ligand>
        <name>phosphoenolpyruvate</name>
        <dbReference type="ChEBI" id="CHEBI:58702"/>
    </ligand>
</feature>
<dbReference type="GO" id="GO:0052645">
    <property type="term" value="P:F420-0 metabolic process"/>
    <property type="evidence" value="ECO:0007669"/>
    <property type="project" value="UniProtKB-UniRule"/>
</dbReference>
<evidence type="ECO:0000313" key="7">
    <source>
        <dbReference type="EMBL" id="GGR19707.1"/>
    </source>
</evidence>
<dbReference type="AlphaFoldDB" id="A0A918CFP3"/>
<evidence type="ECO:0000256" key="1">
    <source>
        <dbReference type="ARBA" id="ARBA00022679"/>
    </source>
</evidence>
<keyword evidence="3 5" id="KW-0547">Nucleotide-binding</keyword>
<dbReference type="PANTHER" id="PTHR40392:SF1">
    <property type="entry name" value="2-PHOSPHO-L-LACTATE GUANYLYLTRANSFERASE"/>
    <property type="match status" value="1"/>
</dbReference>
<gene>
    <name evidence="7" type="primary">cofC</name>
    <name evidence="5" type="synonym">fbiD</name>
    <name evidence="7" type="ORF">GCM10010196_11120</name>
</gene>
<organism evidence="7 8">
    <name type="scientific">Agromyces mediolanus</name>
    <name type="common">Corynebacterium mediolanum</name>
    <dbReference type="NCBI Taxonomy" id="41986"/>
    <lineage>
        <taxon>Bacteria</taxon>
        <taxon>Bacillati</taxon>
        <taxon>Actinomycetota</taxon>
        <taxon>Actinomycetes</taxon>
        <taxon>Micrococcales</taxon>
        <taxon>Microbacteriaceae</taxon>
        <taxon>Agromyces</taxon>
    </lineage>
</organism>
<protein>
    <recommendedName>
        <fullName evidence="5">Phosphoenolpyruvate guanylyltransferase</fullName>
        <shortName evidence="5">PEP guanylyltransferase</shortName>
        <ecNumber evidence="5">2.7.7.105</ecNumber>
    </recommendedName>
</protein>
<feature type="compositionally biased region" description="Low complexity" evidence="6">
    <location>
        <begin position="220"/>
        <end position="243"/>
    </location>
</feature>
<name>A0A918CFP3_AGRME</name>
<dbReference type="InterPro" id="IPR002835">
    <property type="entry name" value="CofC"/>
</dbReference>
<comment type="function">
    <text evidence="5">Guanylyltransferase that catalyzes the activation of phosphoenolpyruvate (PEP) as enolpyruvoyl-2-diphospho-5'-guanosine, via the condensation of PEP with GTP. It is involved in the biosynthesis of coenzyme F420, a hydride carrier cofactor.</text>
</comment>
<proteinExistence type="inferred from homology"/>
<dbReference type="Pfam" id="PF01983">
    <property type="entry name" value="CofC"/>
    <property type="match status" value="1"/>
</dbReference>
<dbReference type="Proteomes" id="UP000610303">
    <property type="component" value="Unassembled WGS sequence"/>
</dbReference>
<keyword evidence="1 5" id="KW-0808">Transferase</keyword>
<reference evidence="7" key="2">
    <citation type="submission" date="2020-09" db="EMBL/GenBank/DDBJ databases">
        <authorList>
            <person name="Sun Q."/>
            <person name="Ohkuma M."/>
        </authorList>
    </citation>
    <scope>NUCLEOTIDE SEQUENCE</scope>
    <source>
        <strain evidence="7">JCM 3346</strain>
    </source>
</reference>
<evidence type="ECO:0000256" key="2">
    <source>
        <dbReference type="ARBA" id="ARBA00022695"/>
    </source>
</evidence>